<organism evidence="13 14">
    <name type="scientific">Microbulbifer hydrolyticus</name>
    <dbReference type="NCBI Taxonomy" id="48074"/>
    <lineage>
        <taxon>Bacteria</taxon>
        <taxon>Pseudomonadati</taxon>
        <taxon>Pseudomonadota</taxon>
        <taxon>Gammaproteobacteria</taxon>
        <taxon>Cellvibrionales</taxon>
        <taxon>Microbulbiferaceae</taxon>
        <taxon>Microbulbifer</taxon>
    </lineage>
</organism>
<dbReference type="Gene3D" id="1.10.287.1260">
    <property type="match status" value="1"/>
</dbReference>
<sequence>MPSRALLVCLGVLCLCLLIPSLASAKLPSTKPEEFSPVIPDFNNLSADWWTDWPDVTLDEREQWLTEVEKAWKDWSVSLPEEAKLAEQVKTVNLRFNDIRKIWKKRKELKKVSILPDVAFPADPTVLQWAESDAATARGRQRFDGLRLEKAQTDENVTLSLNRFRESVSALREKKTSDPGHLKATLNVFQAQVSHLQVLEEQSMINEQIALWDEELKYADAELTRMLKELKYSADAAKKLSAARTEEKSGLEELVRERSDSQNLIFETSDAAVTMQQQIQMMNYSVEALENRLQLRKQELLLAMNSVLNDAVEQEKLSFSKDLMSNAETVRDNLTRQLNVRQRQIVAWVGEDSKAMRKWWQQFEKVGSGLVRVRDMIDDVRRYEKAQLFVYQRQQGWWRTMGDRLVLQFQQLRTSWRNLANYELFAVSQQPITLKDIAKMILVILAAWACSRILNLILRRMVRKSRTSEQAAYTLWRVLNYCIVLITFVIILAMVGLDTSKLTLIAGALSVGIGFGMQAIFSNFISGIILLVEQPLRVGDLVELESGVFGRIRDINVRSTRITTRDNVDILVPNSEFVTGRVTNHTLEDPVRRIHVTFGVAYGTDPEQVREAAMAAAERVPVTFSNWQRKTEVWLTGFGDSSLDFKLVVWVNSNAVSSLGDLNALYNIELLREFNQRGIEIPFPQRDLHVRSWGEQEPPPREVGSAPDTERVDPREPLPDERRGSAGIEDWPGEGGDTGDGESGGDGGGDGGGSPGH</sequence>
<keyword evidence="14" id="KW-1185">Reference proteome</keyword>
<feature type="chain" id="PRO_5046326603" evidence="9">
    <location>
        <begin position="26"/>
        <end position="757"/>
    </location>
</feature>
<dbReference type="SUPFAM" id="SSF82689">
    <property type="entry name" value="Mechanosensitive channel protein MscS (YggB), C-terminal domain"/>
    <property type="match status" value="1"/>
</dbReference>
<feature type="compositionally biased region" description="Basic and acidic residues" evidence="7">
    <location>
        <begin position="708"/>
        <end position="724"/>
    </location>
</feature>
<dbReference type="InterPro" id="IPR023408">
    <property type="entry name" value="MscS_beta-dom_sf"/>
</dbReference>
<reference evidence="13 14" key="1">
    <citation type="submission" date="2020-01" db="EMBL/GenBank/DDBJ databases">
        <title>The possibility of degradation of plastic by Microbulbifer hydrolyticus IRE-31.</title>
        <authorList>
            <person name="Liu L."/>
        </authorList>
    </citation>
    <scope>NUCLEOTIDE SEQUENCE [LARGE SCALE GENOMIC DNA]</scope>
    <source>
        <strain evidence="13 14">IRE-31</strain>
    </source>
</reference>
<protein>
    <submittedName>
        <fullName evidence="13">Mechanosensitive ion channel</fullName>
    </submittedName>
</protein>
<dbReference type="InterPro" id="IPR010920">
    <property type="entry name" value="LSM_dom_sf"/>
</dbReference>
<feature type="transmembrane region" description="Helical" evidence="8">
    <location>
        <begin position="478"/>
        <end position="497"/>
    </location>
</feature>
<evidence type="ECO:0000259" key="10">
    <source>
        <dbReference type="Pfam" id="PF00924"/>
    </source>
</evidence>
<evidence type="ECO:0000256" key="8">
    <source>
        <dbReference type="SAM" id="Phobius"/>
    </source>
</evidence>
<evidence type="ECO:0000256" key="1">
    <source>
        <dbReference type="ARBA" id="ARBA00004651"/>
    </source>
</evidence>
<keyword evidence="5 8" id="KW-1133">Transmembrane helix</keyword>
<comment type="similarity">
    <text evidence="2">Belongs to the MscS (TC 1.A.23) family.</text>
</comment>
<feature type="signal peptide" evidence="9">
    <location>
        <begin position="1"/>
        <end position="25"/>
    </location>
</feature>
<evidence type="ECO:0000256" key="9">
    <source>
        <dbReference type="SAM" id="SignalP"/>
    </source>
</evidence>
<dbReference type="InterPro" id="IPR052702">
    <property type="entry name" value="MscS-like_channel"/>
</dbReference>
<feature type="compositionally biased region" description="Basic and acidic residues" evidence="7">
    <location>
        <begin position="690"/>
        <end position="700"/>
    </location>
</feature>
<dbReference type="InterPro" id="IPR049142">
    <property type="entry name" value="MS_channel_1st"/>
</dbReference>
<keyword evidence="4 8" id="KW-0812">Transmembrane</keyword>
<dbReference type="Pfam" id="PF00924">
    <property type="entry name" value="MS_channel_2nd"/>
    <property type="match status" value="1"/>
</dbReference>
<gene>
    <name evidence="13" type="ORF">GTQ55_16445</name>
</gene>
<feature type="compositionally biased region" description="Gly residues" evidence="7">
    <location>
        <begin position="733"/>
        <end position="757"/>
    </location>
</feature>
<comment type="subcellular location">
    <subcellularLocation>
        <location evidence="1">Cell membrane</location>
        <topology evidence="1">Multi-pass membrane protein</topology>
    </subcellularLocation>
</comment>
<feature type="domain" description="Mechanosensitive ion channel MscS C-terminal" evidence="11">
    <location>
        <begin position="595"/>
        <end position="681"/>
    </location>
</feature>
<dbReference type="PANTHER" id="PTHR30347">
    <property type="entry name" value="POTASSIUM CHANNEL RELATED"/>
    <property type="match status" value="1"/>
</dbReference>
<dbReference type="Gene3D" id="2.30.30.60">
    <property type="match status" value="1"/>
</dbReference>
<dbReference type="PANTHER" id="PTHR30347:SF1">
    <property type="entry name" value="MECHANOSENSITIVE CHANNEL MSCK"/>
    <property type="match status" value="1"/>
</dbReference>
<dbReference type="InterPro" id="IPR049278">
    <property type="entry name" value="MS_channel_C"/>
</dbReference>
<accession>A0ABX6J1F9</accession>
<dbReference type="InterPro" id="IPR011014">
    <property type="entry name" value="MscS_channel_TM-2"/>
</dbReference>
<keyword evidence="3" id="KW-1003">Cell membrane</keyword>
<dbReference type="InterPro" id="IPR011066">
    <property type="entry name" value="MscS_channel_C_sf"/>
</dbReference>
<evidence type="ECO:0000256" key="7">
    <source>
        <dbReference type="SAM" id="MobiDB-lite"/>
    </source>
</evidence>
<dbReference type="Pfam" id="PF21082">
    <property type="entry name" value="MS_channel_3rd"/>
    <property type="match status" value="1"/>
</dbReference>
<dbReference type="SUPFAM" id="SSF50182">
    <property type="entry name" value="Sm-like ribonucleoproteins"/>
    <property type="match status" value="1"/>
</dbReference>
<evidence type="ECO:0000259" key="11">
    <source>
        <dbReference type="Pfam" id="PF21082"/>
    </source>
</evidence>
<dbReference type="Gene3D" id="3.30.70.100">
    <property type="match status" value="1"/>
</dbReference>
<evidence type="ECO:0000256" key="2">
    <source>
        <dbReference type="ARBA" id="ARBA00008017"/>
    </source>
</evidence>
<evidence type="ECO:0000313" key="14">
    <source>
        <dbReference type="Proteomes" id="UP000464675"/>
    </source>
</evidence>
<feature type="domain" description="Mechanosensitive ion channel transmembrane helices 2/3" evidence="12">
    <location>
        <begin position="478"/>
        <end position="518"/>
    </location>
</feature>
<dbReference type="EMBL" id="CP047491">
    <property type="protein sequence ID" value="QHQ40933.1"/>
    <property type="molecule type" value="Genomic_DNA"/>
</dbReference>
<evidence type="ECO:0000256" key="4">
    <source>
        <dbReference type="ARBA" id="ARBA00022692"/>
    </source>
</evidence>
<feature type="transmembrane region" description="Helical" evidence="8">
    <location>
        <begin position="503"/>
        <end position="532"/>
    </location>
</feature>
<evidence type="ECO:0000256" key="6">
    <source>
        <dbReference type="ARBA" id="ARBA00023136"/>
    </source>
</evidence>
<dbReference type="Proteomes" id="UP000464675">
    <property type="component" value="Chromosome"/>
</dbReference>
<dbReference type="SUPFAM" id="SSF82861">
    <property type="entry name" value="Mechanosensitive channel protein MscS (YggB), transmembrane region"/>
    <property type="match status" value="1"/>
</dbReference>
<evidence type="ECO:0000256" key="3">
    <source>
        <dbReference type="ARBA" id="ARBA00022475"/>
    </source>
</evidence>
<feature type="transmembrane region" description="Helical" evidence="8">
    <location>
        <begin position="437"/>
        <end position="458"/>
    </location>
</feature>
<keyword evidence="9" id="KW-0732">Signal</keyword>
<evidence type="ECO:0000313" key="13">
    <source>
        <dbReference type="EMBL" id="QHQ40933.1"/>
    </source>
</evidence>
<dbReference type="InterPro" id="IPR006685">
    <property type="entry name" value="MscS_channel_2nd"/>
</dbReference>
<keyword evidence="6 8" id="KW-0472">Membrane</keyword>
<name>A0ABX6J1F9_9GAMM</name>
<feature type="region of interest" description="Disordered" evidence="7">
    <location>
        <begin position="690"/>
        <end position="757"/>
    </location>
</feature>
<dbReference type="Pfam" id="PF21088">
    <property type="entry name" value="MS_channel_1st"/>
    <property type="match status" value="1"/>
</dbReference>
<proteinExistence type="inferred from homology"/>
<evidence type="ECO:0000259" key="12">
    <source>
        <dbReference type="Pfam" id="PF21088"/>
    </source>
</evidence>
<feature type="domain" description="Mechanosensitive ion channel MscS" evidence="10">
    <location>
        <begin position="520"/>
        <end position="586"/>
    </location>
</feature>
<evidence type="ECO:0000256" key="5">
    <source>
        <dbReference type="ARBA" id="ARBA00022989"/>
    </source>
</evidence>